<dbReference type="Proteomes" id="UP000095751">
    <property type="component" value="Unassembled WGS sequence"/>
</dbReference>
<evidence type="ECO:0000313" key="2">
    <source>
        <dbReference type="EMBL" id="OEU18723.1"/>
    </source>
</evidence>
<dbReference type="KEGG" id="fcy:FRACYDRAFT_237002"/>
<feature type="region of interest" description="Disordered" evidence="1">
    <location>
        <begin position="150"/>
        <end position="204"/>
    </location>
</feature>
<evidence type="ECO:0000313" key="3">
    <source>
        <dbReference type="Proteomes" id="UP000095751"/>
    </source>
</evidence>
<feature type="region of interest" description="Disordered" evidence="1">
    <location>
        <begin position="35"/>
        <end position="103"/>
    </location>
</feature>
<dbReference type="EMBL" id="KV784356">
    <property type="protein sequence ID" value="OEU18723.1"/>
    <property type="molecule type" value="Genomic_DNA"/>
</dbReference>
<feature type="region of interest" description="Disordered" evidence="1">
    <location>
        <begin position="225"/>
        <end position="293"/>
    </location>
</feature>
<dbReference type="OrthoDB" id="10682348at2759"/>
<feature type="compositionally biased region" description="Low complexity" evidence="1">
    <location>
        <begin position="238"/>
        <end position="247"/>
    </location>
</feature>
<feature type="compositionally biased region" description="Low complexity" evidence="1">
    <location>
        <begin position="74"/>
        <end position="92"/>
    </location>
</feature>
<accession>A0A1E7FLN4</accession>
<protein>
    <submittedName>
        <fullName evidence="2">Uncharacterized protein</fullName>
    </submittedName>
</protein>
<feature type="compositionally biased region" description="Basic and acidic residues" evidence="1">
    <location>
        <begin position="225"/>
        <end position="234"/>
    </location>
</feature>
<reference evidence="2 3" key="1">
    <citation type="submission" date="2016-09" db="EMBL/GenBank/DDBJ databases">
        <title>Extensive genetic diversity and differential bi-allelic expression allows diatom success in the polar Southern Ocean.</title>
        <authorList>
            <consortium name="DOE Joint Genome Institute"/>
            <person name="Mock T."/>
            <person name="Otillar R.P."/>
            <person name="Strauss J."/>
            <person name="Dupont C."/>
            <person name="Frickenhaus S."/>
            <person name="Maumus F."/>
            <person name="Mcmullan M."/>
            <person name="Sanges R."/>
            <person name="Schmutz J."/>
            <person name="Toseland A."/>
            <person name="Valas R."/>
            <person name="Veluchamy A."/>
            <person name="Ward B.J."/>
            <person name="Allen A."/>
            <person name="Barry K."/>
            <person name="Falciatore A."/>
            <person name="Ferrante M."/>
            <person name="Fortunato A.E."/>
            <person name="Gloeckner G."/>
            <person name="Gruber A."/>
            <person name="Hipkin R."/>
            <person name="Janech M."/>
            <person name="Kroth P."/>
            <person name="Leese F."/>
            <person name="Lindquist E."/>
            <person name="Lyon B.R."/>
            <person name="Martin J."/>
            <person name="Mayer C."/>
            <person name="Parker M."/>
            <person name="Quesneville H."/>
            <person name="Raymond J."/>
            <person name="Uhlig C."/>
            <person name="Valentin K.U."/>
            <person name="Worden A.Z."/>
            <person name="Armbrust E.V."/>
            <person name="Bowler C."/>
            <person name="Green B."/>
            <person name="Moulton V."/>
            <person name="Van Oosterhout C."/>
            <person name="Grigoriev I."/>
        </authorList>
    </citation>
    <scope>NUCLEOTIDE SEQUENCE [LARGE SCALE GENOMIC DNA]</scope>
    <source>
        <strain evidence="2 3">CCMP1102</strain>
    </source>
</reference>
<gene>
    <name evidence="2" type="ORF">FRACYDRAFT_237002</name>
</gene>
<feature type="compositionally biased region" description="Low complexity" evidence="1">
    <location>
        <begin position="271"/>
        <end position="283"/>
    </location>
</feature>
<feature type="compositionally biased region" description="Polar residues" evidence="1">
    <location>
        <begin position="161"/>
        <end position="182"/>
    </location>
</feature>
<name>A0A1E7FLN4_9STRA</name>
<dbReference type="AlphaFoldDB" id="A0A1E7FLN4"/>
<dbReference type="InParanoid" id="A0A1E7FLN4"/>
<evidence type="ECO:0000256" key="1">
    <source>
        <dbReference type="SAM" id="MobiDB-lite"/>
    </source>
</evidence>
<keyword evidence="3" id="KW-1185">Reference proteome</keyword>
<sequence length="360" mass="40091">MRFFQKRSVVDIGENKSGSKWHAPYASQRKYPLSDYNITMNDNNDNDDEQQQQQQHESIEMEYSKNRQSLSELQQQQQHQQKWDPSSSQISIGGFGGSSSNNITRPVLITVKDGGYVDEPSSDAATAPLLDHTNTMPVLELTSRFIVDDLHQQQQQQQQQKSSLSVNVSNKTDNNRNSSSSKPFRKVGMSARKRDSKNESSFVTPNKLEIARKERWRRGIEVEMEKRLTKEKGNTNKTRSTSRSRSTVAGEGGGATNGGDKDDNSSIYADSNTQGSQTTGNTTDFSSIGDSIWTDATDETGMGRCRRGHCSSNQHVAESVAEDFGTFAKLLLNDGYACFETAADITRETVGGMKIRSQRS</sequence>
<organism evidence="2 3">
    <name type="scientific">Fragilariopsis cylindrus CCMP1102</name>
    <dbReference type="NCBI Taxonomy" id="635003"/>
    <lineage>
        <taxon>Eukaryota</taxon>
        <taxon>Sar</taxon>
        <taxon>Stramenopiles</taxon>
        <taxon>Ochrophyta</taxon>
        <taxon>Bacillariophyta</taxon>
        <taxon>Bacillariophyceae</taxon>
        <taxon>Bacillariophycidae</taxon>
        <taxon>Bacillariales</taxon>
        <taxon>Bacillariaceae</taxon>
        <taxon>Fragilariopsis</taxon>
    </lineage>
</organism>
<proteinExistence type="predicted"/>